<proteinExistence type="predicted"/>
<reference evidence="2" key="1">
    <citation type="submission" date="2023-03" db="EMBL/GenBank/DDBJ databases">
        <title>Emydomyces testavorans Genome Sequence.</title>
        <authorList>
            <person name="Hoyer L."/>
        </authorList>
    </citation>
    <scope>NUCLEOTIDE SEQUENCE</scope>
    <source>
        <strain evidence="2">16-2883</strain>
    </source>
</reference>
<evidence type="ECO:0000313" key="2">
    <source>
        <dbReference type="EMBL" id="WEW60346.1"/>
    </source>
</evidence>
<dbReference type="Pfam" id="PF07818">
    <property type="entry name" value="HCNGP"/>
    <property type="match status" value="1"/>
</dbReference>
<evidence type="ECO:0000313" key="3">
    <source>
        <dbReference type="Proteomes" id="UP001219355"/>
    </source>
</evidence>
<dbReference type="InterPro" id="IPR012479">
    <property type="entry name" value="SAP30BP"/>
</dbReference>
<dbReference type="Proteomes" id="UP001219355">
    <property type="component" value="Chromosome 4"/>
</dbReference>
<feature type="region of interest" description="Disordered" evidence="1">
    <location>
        <begin position="28"/>
        <end position="76"/>
    </location>
</feature>
<evidence type="ECO:0000256" key="1">
    <source>
        <dbReference type="SAM" id="MobiDB-lite"/>
    </source>
</evidence>
<dbReference type="AlphaFoldDB" id="A0AAF0DKB2"/>
<dbReference type="GO" id="GO:0005634">
    <property type="term" value="C:nucleus"/>
    <property type="evidence" value="ECO:0007669"/>
    <property type="project" value="TreeGrafter"/>
</dbReference>
<dbReference type="EMBL" id="CP120630">
    <property type="protein sequence ID" value="WEW60346.1"/>
    <property type="molecule type" value="Genomic_DNA"/>
</dbReference>
<gene>
    <name evidence="2" type="ORF">PRK78_005831</name>
</gene>
<feature type="compositionally biased region" description="Low complexity" evidence="1">
    <location>
        <begin position="183"/>
        <end position="192"/>
    </location>
</feature>
<protein>
    <submittedName>
        <fullName evidence="2">Uncharacterized protein</fullName>
    </submittedName>
</protein>
<dbReference type="PANTHER" id="PTHR13464">
    <property type="entry name" value="TRANSCRIPTIONAL REGULATOR PROTEIN HCNGP"/>
    <property type="match status" value="1"/>
</dbReference>
<organism evidence="2 3">
    <name type="scientific">Emydomyces testavorans</name>
    <dbReference type="NCBI Taxonomy" id="2070801"/>
    <lineage>
        <taxon>Eukaryota</taxon>
        <taxon>Fungi</taxon>
        <taxon>Dikarya</taxon>
        <taxon>Ascomycota</taxon>
        <taxon>Pezizomycotina</taxon>
        <taxon>Eurotiomycetes</taxon>
        <taxon>Eurotiomycetidae</taxon>
        <taxon>Onygenales</taxon>
        <taxon>Nannizziopsiaceae</taxon>
        <taxon>Emydomyces</taxon>
    </lineage>
</organism>
<dbReference type="PANTHER" id="PTHR13464:SF0">
    <property type="entry name" value="SAP30-BINDING PROTEIN"/>
    <property type="match status" value="1"/>
</dbReference>
<feature type="compositionally biased region" description="Polar residues" evidence="1">
    <location>
        <begin position="31"/>
        <end position="47"/>
    </location>
</feature>
<sequence length="220" mass="24580">MLGLGAYGSSSEDEGSVLKAARTPKLYATEENPSLLQKSSPFSSQRSLIRDMTLPPHPNLDIPPSPSRSPSPSSNQKFIHFLSLKKQGIHFNEKLASSSSLKNPSLLPSLMQHAGLEEKSQYATSLGENIWDVTGLPQWGYKEELQKSQQEIRRRVQEKKESTLRESIDFVQASKDYRRDTSATKISTTSAAERVMAGLNPEETGFPSHDGQDRNRHRTR</sequence>
<feature type="compositionally biased region" description="Pro residues" evidence="1">
    <location>
        <begin position="55"/>
        <end position="69"/>
    </location>
</feature>
<keyword evidence="3" id="KW-1185">Reference proteome</keyword>
<feature type="region of interest" description="Disordered" evidence="1">
    <location>
        <begin position="179"/>
        <end position="220"/>
    </location>
</feature>
<accession>A0AAF0DKB2</accession>
<dbReference type="GO" id="GO:0006355">
    <property type="term" value="P:regulation of DNA-templated transcription"/>
    <property type="evidence" value="ECO:0007669"/>
    <property type="project" value="InterPro"/>
</dbReference>
<name>A0AAF0DKB2_9EURO</name>